<dbReference type="PANTHER" id="PTHR23074:SF83">
    <property type="entry name" value="VACUOLAR PROTEIN SORTING-ASSOCIATED PROTEIN 4A"/>
    <property type="match status" value="1"/>
</dbReference>
<keyword evidence="2" id="KW-0067">ATP-binding</keyword>
<evidence type="ECO:0000259" key="3">
    <source>
        <dbReference type="Pfam" id="PF09336"/>
    </source>
</evidence>
<accession>A0A9W8AWA6</accession>
<sequence length="135" mass="15127">MFQLHIGDTPCTLSVRDYKLLACKTEKFSGSDIQVVVRDALMQPIRKVQTATHFKTVTRTLAGEPPTVQHGWTPCSPGDPQAVEKTWMDLDGDELIEPELTIRDFVKTVKHSRPTVSEDDVTKHTQFTADFGQEG</sequence>
<dbReference type="InterPro" id="IPR015415">
    <property type="entry name" value="Spast_Vps4_C"/>
</dbReference>
<evidence type="ECO:0000256" key="2">
    <source>
        <dbReference type="ARBA" id="ARBA00022840"/>
    </source>
</evidence>
<dbReference type="EMBL" id="JANBQB010001459">
    <property type="protein sequence ID" value="KAJ1971213.1"/>
    <property type="molecule type" value="Genomic_DNA"/>
</dbReference>
<name>A0A9W8AWA6_9FUNG</name>
<gene>
    <name evidence="5" type="primary">VPS4_1</name>
    <name evidence="5" type="ORF">H4R34_005813</name>
</gene>
<evidence type="ECO:0000259" key="4">
    <source>
        <dbReference type="Pfam" id="PF17862"/>
    </source>
</evidence>
<organism evidence="5 6">
    <name type="scientific">Dimargaris verticillata</name>
    <dbReference type="NCBI Taxonomy" id="2761393"/>
    <lineage>
        <taxon>Eukaryota</taxon>
        <taxon>Fungi</taxon>
        <taxon>Fungi incertae sedis</taxon>
        <taxon>Zoopagomycota</taxon>
        <taxon>Kickxellomycotina</taxon>
        <taxon>Dimargaritomycetes</taxon>
        <taxon>Dimargaritales</taxon>
        <taxon>Dimargaritaceae</taxon>
        <taxon>Dimargaris</taxon>
    </lineage>
</organism>
<dbReference type="GO" id="GO:0005524">
    <property type="term" value="F:ATP binding"/>
    <property type="evidence" value="ECO:0007669"/>
    <property type="project" value="UniProtKB-KW"/>
</dbReference>
<dbReference type="OrthoDB" id="29072at2759"/>
<dbReference type="Pfam" id="PF09336">
    <property type="entry name" value="Vps4_C"/>
    <property type="match status" value="1"/>
</dbReference>
<evidence type="ECO:0000313" key="5">
    <source>
        <dbReference type="EMBL" id="KAJ1971213.1"/>
    </source>
</evidence>
<evidence type="ECO:0000256" key="1">
    <source>
        <dbReference type="ARBA" id="ARBA00022741"/>
    </source>
</evidence>
<feature type="domain" description="Spastin/Vps4 C-terminal" evidence="3">
    <location>
        <begin position="72"/>
        <end position="132"/>
    </location>
</feature>
<reference evidence="5" key="1">
    <citation type="submission" date="2022-07" db="EMBL/GenBank/DDBJ databases">
        <title>Phylogenomic reconstructions and comparative analyses of Kickxellomycotina fungi.</title>
        <authorList>
            <person name="Reynolds N.K."/>
            <person name="Stajich J.E."/>
            <person name="Barry K."/>
            <person name="Grigoriev I.V."/>
            <person name="Crous P."/>
            <person name="Smith M.E."/>
        </authorList>
    </citation>
    <scope>NUCLEOTIDE SEQUENCE</scope>
    <source>
        <strain evidence="5">RSA 567</strain>
    </source>
</reference>
<comment type="caution">
    <text evidence="5">The sequence shown here is derived from an EMBL/GenBank/DDBJ whole genome shotgun (WGS) entry which is preliminary data.</text>
</comment>
<dbReference type="GO" id="GO:0016887">
    <property type="term" value="F:ATP hydrolysis activity"/>
    <property type="evidence" value="ECO:0007669"/>
    <property type="project" value="TreeGrafter"/>
</dbReference>
<dbReference type="Pfam" id="PF17862">
    <property type="entry name" value="AAA_lid_3"/>
    <property type="match status" value="1"/>
</dbReference>
<dbReference type="Gene3D" id="1.10.8.60">
    <property type="match status" value="1"/>
</dbReference>
<evidence type="ECO:0000313" key="6">
    <source>
        <dbReference type="Proteomes" id="UP001151582"/>
    </source>
</evidence>
<dbReference type="InterPro" id="IPR041569">
    <property type="entry name" value="AAA_lid_3"/>
</dbReference>
<dbReference type="FunFam" id="1.10.8.60:FF:000015">
    <property type="entry name" value="vacuolar protein sorting-associated protein 4A"/>
    <property type="match status" value="1"/>
</dbReference>
<keyword evidence="1" id="KW-0547">Nucleotide-binding</keyword>
<dbReference type="GO" id="GO:0016197">
    <property type="term" value="P:endosomal transport"/>
    <property type="evidence" value="ECO:0007669"/>
    <property type="project" value="TreeGrafter"/>
</dbReference>
<dbReference type="Proteomes" id="UP001151582">
    <property type="component" value="Unassembled WGS sequence"/>
</dbReference>
<proteinExistence type="predicted"/>
<dbReference type="PANTHER" id="PTHR23074">
    <property type="entry name" value="AAA DOMAIN-CONTAINING"/>
    <property type="match status" value="1"/>
</dbReference>
<feature type="domain" description="AAA ATPase AAA+ lid" evidence="4">
    <location>
        <begin position="17"/>
        <end position="55"/>
    </location>
</feature>
<dbReference type="InterPro" id="IPR050304">
    <property type="entry name" value="MT-severing_AAA_ATPase"/>
</dbReference>
<keyword evidence="6" id="KW-1185">Reference proteome</keyword>
<dbReference type="AlphaFoldDB" id="A0A9W8AWA6"/>
<dbReference type="GO" id="GO:0007033">
    <property type="term" value="P:vacuole organization"/>
    <property type="evidence" value="ECO:0007669"/>
    <property type="project" value="TreeGrafter"/>
</dbReference>
<protein>
    <submittedName>
        <fullName evidence="5">Vacuolar protein sorting-associated protein 4</fullName>
    </submittedName>
</protein>